<dbReference type="EMBL" id="MU250529">
    <property type="protein sequence ID" value="KAG7448609.1"/>
    <property type="molecule type" value="Genomic_DNA"/>
</dbReference>
<dbReference type="Pfam" id="PF00891">
    <property type="entry name" value="Methyltransf_2"/>
    <property type="match status" value="1"/>
</dbReference>
<keyword evidence="3" id="KW-0949">S-adenosyl-L-methionine</keyword>
<dbReference type="AlphaFoldDB" id="A0A9P8AUK9"/>
<feature type="domain" description="O-methyltransferase dimerisation" evidence="5">
    <location>
        <begin position="81"/>
        <end position="153"/>
    </location>
</feature>
<dbReference type="Pfam" id="PF08100">
    <property type="entry name" value="Dimerisation"/>
    <property type="match status" value="1"/>
</dbReference>
<sequence length="476" mass="52360">MASHLRALLHVLQGSIERIEKECQRSGVDFPVLDEPYTPDSESIRLTPAVQEASILITAAAYQLIAVVQQPQMHVFNAGCSYYLSASLRAAIETNAVEILREAGPKGLHVTKIAAQSNVDHMKLSRIMRFLATYHIFKEISPDVYANNRLSSICDTGKPVAELLDRPLEKYDGTNGIAALIGHCTDEDYKGAGCITEHLTNPETAFEDSPERSPMMQAFGCDVGVWNWLEKPSNQLRLQRFGVAMDGVSRMQPQDSILKGFDWGYLPDDSIVIDVGGGIGVSSITLVKAHPHIRCIIQDRPSVVAQGKKHCEQVLPHALVSGRIQYIGISLIEMLEHDFFQVQRQLDASVFLLKQITHDWSDKYVTRILRRLRDASTATTKLVLIDCIIPHSCSAVEVDIPGANSPAPPAPLLANMGAANASPYFTDLSMYVHFNGQDRTLAHIVGLLNEAGWAVERVHPGDSIGNYLPQIIAKPA</sequence>
<dbReference type="InterPro" id="IPR016461">
    <property type="entry name" value="COMT-like"/>
</dbReference>
<dbReference type="InterPro" id="IPR012967">
    <property type="entry name" value="COMT_dimerisation"/>
</dbReference>
<dbReference type="InterPro" id="IPR029063">
    <property type="entry name" value="SAM-dependent_MTases_sf"/>
</dbReference>
<dbReference type="GO" id="GO:0046983">
    <property type="term" value="F:protein dimerization activity"/>
    <property type="evidence" value="ECO:0007669"/>
    <property type="project" value="InterPro"/>
</dbReference>
<evidence type="ECO:0000256" key="1">
    <source>
        <dbReference type="ARBA" id="ARBA00022603"/>
    </source>
</evidence>
<evidence type="ECO:0000256" key="2">
    <source>
        <dbReference type="ARBA" id="ARBA00022679"/>
    </source>
</evidence>
<keyword evidence="2" id="KW-0808">Transferase</keyword>
<dbReference type="InterPro" id="IPR001077">
    <property type="entry name" value="COMT_C"/>
</dbReference>
<accession>A0A9P8AUK9</accession>
<reference evidence="6" key="1">
    <citation type="submission" date="2020-11" db="EMBL/GenBank/DDBJ databases">
        <title>Adaptations for nitrogen fixation in a non-lichenized fungal sporocarp promotes dispersal by wood-feeding termites.</title>
        <authorList>
            <consortium name="DOE Joint Genome Institute"/>
            <person name="Koch R.A."/>
            <person name="Yoon G."/>
            <person name="Arayal U."/>
            <person name="Lail K."/>
            <person name="Amirebrahimi M."/>
            <person name="Labutti K."/>
            <person name="Lipzen A."/>
            <person name="Riley R."/>
            <person name="Barry K."/>
            <person name="Henrissat B."/>
            <person name="Grigoriev I.V."/>
            <person name="Herr J.R."/>
            <person name="Aime M.C."/>
        </authorList>
    </citation>
    <scope>NUCLEOTIDE SEQUENCE</scope>
    <source>
        <strain evidence="6">MCA 3950</strain>
    </source>
</reference>
<dbReference type="Proteomes" id="UP000812287">
    <property type="component" value="Unassembled WGS sequence"/>
</dbReference>
<dbReference type="SUPFAM" id="SSF53335">
    <property type="entry name" value="S-adenosyl-L-methionine-dependent methyltransferases"/>
    <property type="match status" value="1"/>
</dbReference>
<dbReference type="GO" id="GO:0032259">
    <property type="term" value="P:methylation"/>
    <property type="evidence" value="ECO:0007669"/>
    <property type="project" value="UniProtKB-KW"/>
</dbReference>
<evidence type="ECO:0000313" key="7">
    <source>
        <dbReference type="Proteomes" id="UP000812287"/>
    </source>
</evidence>
<dbReference type="Gene3D" id="3.40.50.150">
    <property type="entry name" value="Vaccinia Virus protein VP39"/>
    <property type="match status" value="1"/>
</dbReference>
<dbReference type="PANTHER" id="PTHR43712:SF2">
    <property type="entry name" value="O-METHYLTRANSFERASE CICE"/>
    <property type="match status" value="1"/>
</dbReference>
<dbReference type="RefSeq" id="XP_043042109.1">
    <property type="nucleotide sequence ID" value="XM_043189450.1"/>
</dbReference>
<comment type="caution">
    <text evidence="6">The sequence shown here is derived from an EMBL/GenBank/DDBJ whole genome shotgun (WGS) entry which is preliminary data.</text>
</comment>
<dbReference type="PANTHER" id="PTHR43712">
    <property type="entry name" value="PUTATIVE (AFU_ORTHOLOGUE AFUA_4G14580)-RELATED"/>
    <property type="match status" value="1"/>
</dbReference>
<feature type="domain" description="O-methyltransferase C-terminal" evidence="4">
    <location>
        <begin position="216"/>
        <end position="393"/>
    </location>
</feature>
<evidence type="ECO:0000259" key="4">
    <source>
        <dbReference type="Pfam" id="PF00891"/>
    </source>
</evidence>
<organism evidence="6 7">
    <name type="scientific">Guyanagaster necrorhizus</name>
    <dbReference type="NCBI Taxonomy" id="856835"/>
    <lineage>
        <taxon>Eukaryota</taxon>
        <taxon>Fungi</taxon>
        <taxon>Dikarya</taxon>
        <taxon>Basidiomycota</taxon>
        <taxon>Agaricomycotina</taxon>
        <taxon>Agaricomycetes</taxon>
        <taxon>Agaricomycetidae</taxon>
        <taxon>Agaricales</taxon>
        <taxon>Marasmiineae</taxon>
        <taxon>Physalacriaceae</taxon>
        <taxon>Guyanagaster</taxon>
    </lineage>
</organism>
<evidence type="ECO:0000259" key="5">
    <source>
        <dbReference type="Pfam" id="PF08100"/>
    </source>
</evidence>
<dbReference type="GeneID" id="66111747"/>
<dbReference type="OrthoDB" id="2410195at2759"/>
<evidence type="ECO:0000313" key="6">
    <source>
        <dbReference type="EMBL" id="KAG7448609.1"/>
    </source>
</evidence>
<dbReference type="GO" id="GO:0008171">
    <property type="term" value="F:O-methyltransferase activity"/>
    <property type="evidence" value="ECO:0007669"/>
    <property type="project" value="InterPro"/>
</dbReference>
<keyword evidence="1 6" id="KW-0489">Methyltransferase</keyword>
<proteinExistence type="predicted"/>
<keyword evidence="7" id="KW-1185">Reference proteome</keyword>
<dbReference type="SUPFAM" id="SSF46785">
    <property type="entry name" value="Winged helix' DNA-binding domain"/>
    <property type="match status" value="1"/>
</dbReference>
<dbReference type="InterPro" id="IPR036388">
    <property type="entry name" value="WH-like_DNA-bd_sf"/>
</dbReference>
<gene>
    <name evidence="6" type="ORF">BT62DRAFT_979570</name>
</gene>
<dbReference type="PROSITE" id="PS51683">
    <property type="entry name" value="SAM_OMT_II"/>
    <property type="match status" value="1"/>
</dbReference>
<protein>
    <submittedName>
        <fullName evidence="6">S-adenosyl-L-methionine-dependent methyltransferase</fullName>
    </submittedName>
</protein>
<evidence type="ECO:0000256" key="3">
    <source>
        <dbReference type="ARBA" id="ARBA00022691"/>
    </source>
</evidence>
<dbReference type="Gene3D" id="1.10.10.10">
    <property type="entry name" value="Winged helix-like DNA-binding domain superfamily/Winged helix DNA-binding domain"/>
    <property type="match status" value="1"/>
</dbReference>
<dbReference type="InterPro" id="IPR036390">
    <property type="entry name" value="WH_DNA-bd_sf"/>
</dbReference>
<name>A0A9P8AUK9_9AGAR</name>